<dbReference type="InterPro" id="IPR036390">
    <property type="entry name" value="WH_DNA-bd_sf"/>
</dbReference>
<feature type="domain" description="PBP" evidence="2">
    <location>
        <begin position="150"/>
        <end position="321"/>
    </location>
</feature>
<evidence type="ECO:0000259" key="2">
    <source>
        <dbReference type="Pfam" id="PF12727"/>
    </source>
</evidence>
<evidence type="ECO:0000313" key="3">
    <source>
        <dbReference type="EMBL" id="MBB1162045.1"/>
    </source>
</evidence>
<protein>
    <submittedName>
        <fullName evidence="3">Helix-turn-helix transcriptional regulator</fullName>
    </submittedName>
</protein>
<reference evidence="3 4" key="1">
    <citation type="submission" date="2020-08" db="EMBL/GenBank/DDBJ databases">
        <title>Aquariorum lacteus gen. nov., sp. nov., a new member of the family Comamonadaceae, isolated from freshwater aquarium.</title>
        <authorList>
            <person name="Chun S.-J."/>
        </authorList>
    </citation>
    <scope>NUCLEOTIDE SEQUENCE [LARGE SCALE GENOMIC DNA]</scope>
    <source>
        <strain evidence="3 4">SJAQ100</strain>
    </source>
</reference>
<dbReference type="SUPFAM" id="SSF46785">
    <property type="entry name" value="Winged helix' DNA-binding domain"/>
    <property type="match status" value="1"/>
</dbReference>
<name>A0A839HIC4_9BURK</name>
<evidence type="ECO:0000259" key="1">
    <source>
        <dbReference type="Pfam" id="PF00126"/>
    </source>
</evidence>
<dbReference type="Proteomes" id="UP000586093">
    <property type="component" value="Unassembled WGS sequence"/>
</dbReference>
<organism evidence="3 4">
    <name type="scientific">Aquariibacter albus</name>
    <dbReference type="NCBI Taxonomy" id="2759899"/>
    <lineage>
        <taxon>Bacteria</taxon>
        <taxon>Pseudomonadati</taxon>
        <taxon>Pseudomonadota</taxon>
        <taxon>Betaproteobacteria</taxon>
        <taxon>Burkholderiales</taxon>
        <taxon>Sphaerotilaceae</taxon>
        <taxon>Aquariibacter</taxon>
    </lineage>
</organism>
<dbReference type="PANTHER" id="PTHR30432">
    <property type="entry name" value="TRANSCRIPTIONAL REGULATOR MODE"/>
    <property type="match status" value="1"/>
</dbReference>
<proteinExistence type="predicted"/>
<dbReference type="AlphaFoldDB" id="A0A839HIC4"/>
<dbReference type="InterPro" id="IPR000847">
    <property type="entry name" value="LysR_HTH_N"/>
</dbReference>
<keyword evidence="4" id="KW-1185">Reference proteome</keyword>
<evidence type="ECO:0000313" key="4">
    <source>
        <dbReference type="Proteomes" id="UP000586093"/>
    </source>
</evidence>
<dbReference type="GO" id="GO:0003700">
    <property type="term" value="F:DNA-binding transcription factor activity"/>
    <property type="evidence" value="ECO:0007669"/>
    <property type="project" value="InterPro"/>
</dbReference>
<dbReference type="InterPro" id="IPR024370">
    <property type="entry name" value="PBP_domain"/>
</dbReference>
<gene>
    <name evidence="3" type="ORF">H4F90_08635</name>
</gene>
<dbReference type="EMBL" id="JACIVI010000002">
    <property type="protein sequence ID" value="MBB1162045.1"/>
    <property type="molecule type" value="Genomic_DNA"/>
</dbReference>
<dbReference type="RefSeq" id="WP_182663565.1">
    <property type="nucleotide sequence ID" value="NZ_JACIVI010000002.1"/>
</dbReference>
<dbReference type="InterPro" id="IPR036388">
    <property type="entry name" value="WH-like_DNA-bd_sf"/>
</dbReference>
<sequence>MSLPAPPRVELRLHFGESAADRAAVPPALQHPLFALLAALAAQGSIQQAARGLGLSYRHCWGELRRWEQRLGQALVHWARGQRAVLTPYGGALLQAERLARARLAPQIEQLQDALDAVFDTAATPEAVPLRLAGVADPALARLLALGRREGLALQRLPATPAEALQALARGCCEAVAMHLREGLRREGPTARAWRAALKPGAQKLLLLGQRSLGLMLPPGNPDRVAGLADLDRLPSLRAVDGSAEELALAELRAEAGLPPPPAGEIEPSPEALAEQVVAGRVALAFGPETAARAAGLDFLPLAREHSLLLLPRAALERPAPLRLQALLASPAWAAALAGLPGVSAAGAGRVLPLGRLLPWWPVSALRPAA</sequence>
<feature type="domain" description="HTH lysR-type" evidence="1">
    <location>
        <begin position="35"/>
        <end position="90"/>
    </location>
</feature>
<dbReference type="Gene3D" id="1.10.10.10">
    <property type="entry name" value="Winged helix-like DNA-binding domain superfamily/Winged helix DNA-binding domain"/>
    <property type="match status" value="1"/>
</dbReference>
<comment type="caution">
    <text evidence="3">The sequence shown here is derived from an EMBL/GenBank/DDBJ whole genome shotgun (WGS) entry which is preliminary data.</text>
</comment>
<dbReference type="Pfam" id="PF12727">
    <property type="entry name" value="PBP_like"/>
    <property type="match status" value="1"/>
</dbReference>
<dbReference type="PANTHER" id="PTHR30432:SF1">
    <property type="entry name" value="DNA-BINDING TRANSCRIPTIONAL DUAL REGULATOR MODE"/>
    <property type="match status" value="1"/>
</dbReference>
<dbReference type="Pfam" id="PF00126">
    <property type="entry name" value="HTH_1"/>
    <property type="match status" value="1"/>
</dbReference>
<accession>A0A839HIC4</accession>
<dbReference type="InterPro" id="IPR051815">
    <property type="entry name" value="Molybdate_resp_trans_reg"/>
</dbReference>